<dbReference type="SUPFAM" id="SSF81573">
    <property type="entry name" value="F1F0 ATP synthase subunit B, membrane domain"/>
    <property type="match status" value="1"/>
</dbReference>
<evidence type="ECO:0000256" key="15">
    <source>
        <dbReference type="RuleBase" id="RU003848"/>
    </source>
</evidence>
<dbReference type="GO" id="GO:0005886">
    <property type="term" value="C:plasma membrane"/>
    <property type="evidence" value="ECO:0007669"/>
    <property type="project" value="UniProtKB-SubCell"/>
</dbReference>
<reference evidence="17 18" key="1">
    <citation type="submission" date="2018-02" db="EMBL/GenBank/DDBJ databases">
        <title>Complete genome of the streamlined marine actinobacterium Pontimonas salivibrio CL-TW6 adapted to coastal planktonic lifestype.</title>
        <authorList>
            <person name="Cho B.C."/>
            <person name="Hardies S.C."/>
            <person name="Jang G.I."/>
            <person name="Hwang C.Y."/>
        </authorList>
    </citation>
    <scope>NUCLEOTIDE SEQUENCE [LARGE SCALE GENOMIC DNA]</scope>
    <source>
        <strain evidence="17 18">CL-TW6</strain>
    </source>
</reference>
<evidence type="ECO:0000256" key="13">
    <source>
        <dbReference type="ARBA" id="ARBA00025830"/>
    </source>
</evidence>
<keyword evidence="4 14" id="KW-1003">Cell membrane</keyword>
<dbReference type="EMBL" id="CP026923">
    <property type="protein sequence ID" value="AVG24374.1"/>
    <property type="molecule type" value="Genomic_DNA"/>
</dbReference>
<dbReference type="GO" id="GO:0045259">
    <property type="term" value="C:proton-transporting ATP synthase complex"/>
    <property type="evidence" value="ECO:0007669"/>
    <property type="project" value="UniProtKB-KW"/>
</dbReference>
<sequence>MLPHTMILAAEGEAQNPLLPAIYDIIWSIIPFALVLLLFWRVILPRLQTVLDERSKAIEGGIEDAQSAQKEAQEALEKYTKLLADARDEAADIRDEARSEGQKILAEMKQQAQAEADRIAQNAQTQIEAERQAALVSLRKEVGSLALDLAGAVVRDQLGTDKKAKAVVDSMLADLDSAEKGSTKTAKKASK</sequence>
<keyword evidence="16" id="KW-0175">Coiled coil</keyword>
<evidence type="ECO:0000256" key="7">
    <source>
        <dbReference type="ARBA" id="ARBA00022781"/>
    </source>
</evidence>
<dbReference type="InterPro" id="IPR028987">
    <property type="entry name" value="ATP_synth_B-like_membr_sf"/>
</dbReference>
<name>A0A2L2BRR6_9MICO</name>
<evidence type="ECO:0000256" key="8">
    <source>
        <dbReference type="ARBA" id="ARBA00022989"/>
    </source>
</evidence>
<dbReference type="Pfam" id="PF00430">
    <property type="entry name" value="ATP-synt_B"/>
    <property type="match status" value="1"/>
</dbReference>
<feature type="transmembrane region" description="Helical" evidence="14">
    <location>
        <begin position="25"/>
        <end position="44"/>
    </location>
</feature>
<organism evidence="17 18">
    <name type="scientific">Pontimonas salivibrio</name>
    <dbReference type="NCBI Taxonomy" id="1159327"/>
    <lineage>
        <taxon>Bacteria</taxon>
        <taxon>Bacillati</taxon>
        <taxon>Actinomycetota</taxon>
        <taxon>Actinomycetes</taxon>
        <taxon>Micrococcales</taxon>
        <taxon>Microbacteriaceae</taxon>
        <taxon>Pontimonas</taxon>
    </lineage>
</organism>
<keyword evidence="3 14" id="KW-0813">Transport</keyword>
<accession>A0A2L2BRR6</accession>
<gene>
    <name evidence="14" type="primary">atpF</name>
    <name evidence="17" type="ORF">C3B54_111431</name>
</gene>
<dbReference type="InterPro" id="IPR002146">
    <property type="entry name" value="ATP_synth_b/b'su_bac/chlpt"/>
</dbReference>
<dbReference type="NCBIfam" id="NF004412">
    <property type="entry name" value="PRK05759.1-3"/>
    <property type="match status" value="1"/>
</dbReference>
<keyword evidence="11 14" id="KW-0066">ATP synthesis</keyword>
<dbReference type="CDD" id="cd06503">
    <property type="entry name" value="ATP-synt_Fo_b"/>
    <property type="match status" value="1"/>
</dbReference>
<keyword evidence="10 14" id="KW-0472">Membrane</keyword>
<comment type="function">
    <text evidence="14">Component of the F(0) channel, it forms part of the peripheral stalk, linking F(1) to F(0).</text>
</comment>
<evidence type="ECO:0000313" key="18">
    <source>
        <dbReference type="Proteomes" id="UP000243077"/>
    </source>
</evidence>
<feature type="coiled-coil region" evidence="16">
    <location>
        <begin position="58"/>
        <end position="103"/>
    </location>
</feature>
<evidence type="ECO:0000256" key="3">
    <source>
        <dbReference type="ARBA" id="ARBA00022448"/>
    </source>
</evidence>
<comment type="subcellular location">
    <subcellularLocation>
        <location evidence="1 14">Cell membrane</location>
        <topology evidence="1 14">Single-pass membrane protein</topology>
    </subcellularLocation>
</comment>
<dbReference type="Proteomes" id="UP000243077">
    <property type="component" value="Chromosome"/>
</dbReference>
<dbReference type="PANTHER" id="PTHR33445">
    <property type="entry name" value="ATP SYNTHASE SUBUNIT B', CHLOROPLASTIC"/>
    <property type="match status" value="1"/>
</dbReference>
<dbReference type="InterPro" id="IPR005864">
    <property type="entry name" value="ATP_synth_F0_bsu_bac"/>
</dbReference>
<dbReference type="HAMAP" id="MF_01398">
    <property type="entry name" value="ATP_synth_b_bprime"/>
    <property type="match status" value="1"/>
</dbReference>
<evidence type="ECO:0000256" key="5">
    <source>
        <dbReference type="ARBA" id="ARBA00022547"/>
    </source>
</evidence>
<comment type="similarity">
    <text evidence="2 14 15">Belongs to the ATPase B chain family.</text>
</comment>
<evidence type="ECO:0000256" key="1">
    <source>
        <dbReference type="ARBA" id="ARBA00004162"/>
    </source>
</evidence>
<dbReference type="AlphaFoldDB" id="A0A2L2BRR6"/>
<keyword evidence="8 14" id="KW-1133">Transmembrane helix</keyword>
<dbReference type="GO" id="GO:0046961">
    <property type="term" value="F:proton-transporting ATPase activity, rotational mechanism"/>
    <property type="evidence" value="ECO:0007669"/>
    <property type="project" value="TreeGrafter"/>
</dbReference>
<dbReference type="KEGG" id="psai:C3B54_111431"/>
<proteinExistence type="inferred from homology"/>
<comment type="subunit">
    <text evidence="13 14">F-type ATPases have 2 components, F(1) - the catalytic core - and F(0) - the membrane proton channel. F(1) has five subunits: alpha(3), beta(3), gamma(1), delta(1), epsilon(1). F(0) has three main subunits: a(1), b(2) and c(10-14). The alpha and beta chains form an alternating ring which encloses part of the gamma chain. F(1) is attached to F(0) by a central stalk formed by the gamma and epsilon chains, while a peripheral stalk is formed by the delta and b chains.</text>
</comment>
<evidence type="ECO:0000256" key="9">
    <source>
        <dbReference type="ARBA" id="ARBA00023065"/>
    </source>
</evidence>
<evidence type="ECO:0000256" key="10">
    <source>
        <dbReference type="ARBA" id="ARBA00023136"/>
    </source>
</evidence>
<keyword evidence="6 14" id="KW-0812">Transmembrane</keyword>
<keyword evidence="9 14" id="KW-0406">Ion transport</keyword>
<evidence type="ECO:0000256" key="11">
    <source>
        <dbReference type="ARBA" id="ARBA00023310"/>
    </source>
</evidence>
<evidence type="ECO:0000256" key="2">
    <source>
        <dbReference type="ARBA" id="ARBA00005513"/>
    </source>
</evidence>
<evidence type="ECO:0000256" key="14">
    <source>
        <dbReference type="HAMAP-Rule" id="MF_01398"/>
    </source>
</evidence>
<dbReference type="NCBIfam" id="TIGR01144">
    <property type="entry name" value="ATP_synt_b"/>
    <property type="match status" value="1"/>
</dbReference>
<dbReference type="PANTHER" id="PTHR33445:SF1">
    <property type="entry name" value="ATP SYNTHASE SUBUNIT B"/>
    <property type="match status" value="1"/>
</dbReference>
<protein>
    <recommendedName>
        <fullName evidence="14">ATP synthase subunit b</fullName>
    </recommendedName>
    <alternativeName>
        <fullName evidence="14">ATP synthase F(0) sector subunit b</fullName>
    </alternativeName>
    <alternativeName>
        <fullName evidence="14">ATPase subunit I</fullName>
    </alternativeName>
    <alternativeName>
        <fullName evidence="14">F-type ATPase subunit b</fullName>
        <shortName evidence="14">F-ATPase subunit b</shortName>
    </alternativeName>
</protein>
<dbReference type="InterPro" id="IPR050059">
    <property type="entry name" value="ATP_synthase_B_chain"/>
</dbReference>
<evidence type="ECO:0000256" key="12">
    <source>
        <dbReference type="ARBA" id="ARBA00025198"/>
    </source>
</evidence>
<keyword evidence="5 14" id="KW-0138">CF(0)</keyword>
<dbReference type="GO" id="GO:0046933">
    <property type="term" value="F:proton-transporting ATP synthase activity, rotational mechanism"/>
    <property type="evidence" value="ECO:0007669"/>
    <property type="project" value="UniProtKB-UniRule"/>
</dbReference>
<dbReference type="Gene3D" id="1.20.5.620">
    <property type="entry name" value="F1F0 ATP synthase subunit B, membrane domain"/>
    <property type="match status" value="1"/>
</dbReference>
<evidence type="ECO:0000256" key="6">
    <source>
        <dbReference type="ARBA" id="ARBA00022692"/>
    </source>
</evidence>
<keyword evidence="18" id="KW-1185">Reference proteome</keyword>
<keyword evidence="7 14" id="KW-0375">Hydrogen ion transport</keyword>
<comment type="function">
    <text evidence="12 14">F(1)F(0) ATP synthase produces ATP from ADP in the presence of a proton or sodium gradient. F-type ATPases consist of two structural domains, F(1) containing the extramembraneous catalytic core and F(0) containing the membrane proton channel, linked together by a central stalk and a peripheral stalk. During catalysis, ATP synthesis in the catalytic domain of F(1) is coupled via a rotary mechanism of the central stalk subunits to proton translocation.</text>
</comment>
<dbReference type="OrthoDB" id="5243563at2"/>
<evidence type="ECO:0000256" key="16">
    <source>
        <dbReference type="SAM" id="Coils"/>
    </source>
</evidence>
<evidence type="ECO:0000256" key="4">
    <source>
        <dbReference type="ARBA" id="ARBA00022475"/>
    </source>
</evidence>
<evidence type="ECO:0000313" key="17">
    <source>
        <dbReference type="EMBL" id="AVG24374.1"/>
    </source>
</evidence>
<dbReference type="RefSeq" id="WP_104913859.1">
    <property type="nucleotide sequence ID" value="NZ_CP026923.1"/>
</dbReference>